<gene>
    <name evidence="5" type="ORF">MUN53_00580</name>
</gene>
<dbReference type="Proteomes" id="UP001165444">
    <property type="component" value="Unassembled WGS sequence"/>
</dbReference>
<feature type="region of interest" description="Disordered" evidence="1">
    <location>
        <begin position="1"/>
        <end position="26"/>
    </location>
</feature>
<dbReference type="Gene3D" id="2.60.120.1440">
    <property type="match status" value="1"/>
</dbReference>
<keyword evidence="2" id="KW-1133">Transmembrane helix</keyword>
<evidence type="ECO:0000256" key="2">
    <source>
        <dbReference type="SAM" id="Phobius"/>
    </source>
</evidence>
<evidence type="ECO:0000259" key="3">
    <source>
        <dbReference type="Pfam" id="PF04773"/>
    </source>
</evidence>
<dbReference type="InterPro" id="IPR012373">
    <property type="entry name" value="Ferrdict_sens_TM"/>
</dbReference>
<comment type="caution">
    <text evidence="5">The sequence shown here is derived from an EMBL/GenBank/DDBJ whole genome shotgun (WGS) entry which is preliminary data.</text>
</comment>
<proteinExistence type="predicted"/>
<dbReference type="InterPro" id="IPR032508">
    <property type="entry name" value="FecR_C"/>
</dbReference>
<dbReference type="EMBL" id="JAKZMM010000001">
    <property type="protein sequence ID" value="MCJ2379130.1"/>
    <property type="molecule type" value="Genomic_DNA"/>
</dbReference>
<evidence type="ECO:0000256" key="1">
    <source>
        <dbReference type="SAM" id="MobiDB-lite"/>
    </source>
</evidence>
<dbReference type="PIRSF" id="PIRSF018266">
    <property type="entry name" value="FecR"/>
    <property type="match status" value="1"/>
</dbReference>
<evidence type="ECO:0000259" key="4">
    <source>
        <dbReference type="Pfam" id="PF16344"/>
    </source>
</evidence>
<dbReference type="PANTHER" id="PTHR30273">
    <property type="entry name" value="PERIPLASMIC SIGNAL SENSOR AND SIGMA FACTOR ACTIVATOR FECR-RELATED"/>
    <property type="match status" value="1"/>
</dbReference>
<keyword evidence="6" id="KW-1185">Reference proteome</keyword>
<evidence type="ECO:0000313" key="6">
    <source>
        <dbReference type="Proteomes" id="UP001165444"/>
    </source>
</evidence>
<keyword evidence="2" id="KW-0472">Membrane</keyword>
<dbReference type="Pfam" id="PF16344">
    <property type="entry name" value="FecR_C"/>
    <property type="match status" value="1"/>
</dbReference>
<accession>A0ABT0BWX8</accession>
<feature type="transmembrane region" description="Helical" evidence="2">
    <location>
        <begin position="68"/>
        <end position="89"/>
    </location>
</feature>
<keyword evidence="2" id="KW-0812">Transmembrane</keyword>
<dbReference type="InterPro" id="IPR006860">
    <property type="entry name" value="FecR"/>
</dbReference>
<evidence type="ECO:0000313" key="5">
    <source>
        <dbReference type="EMBL" id="MCJ2379130.1"/>
    </source>
</evidence>
<protein>
    <submittedName>
        <fullName evidence="5">FecR domain-containing protein</fullName>
    </submittedName>
</protein>
<sequence length="345" mass="39262">MEEKDQKDKRNQTETSEKEFESLSDTDVQLLREAGRICAEQDIEKMFPADRAWEDFSRKRKRTNRQRILYAMVGAAAVIFIAVIGYRSFISESGTSSYNLFTATKEETGCILTSPDGSMEVIVKDELNLLDETYQGKDHYTIETPSGKNLRVILPDSSQVLLNAHSRLNYTQKEKRLATLEGEAYFEVRKDKEHPFVVQAGTARACVLGTSFNIRHYEQEQIHITLLTGSLAIESEATNTPEIMKPGDDASLLEDGQIIIQEKGETSRPMWTSGYFSFDDAPLSEVLCELGRWYNINVTVLHPEATTRNLHFKCKRSLELDDILEILNELGGFRLVKKENTIFVQ</sequence>
<dbReference type="PANTHER" id="PTHR30273:SF2">
    <property type="entry name" value="PROTEIN FECR"/>
    <property type="match status" value="1"/>
</dbReference>
<feature type="domain" description="FecR protein" evidence="3">
    <location>
        <begin position="141"/>
        <end position="230"/>
    </location>
</feature>
<name>A0ABT0BWX8_9BACT</name>
<reference evidence="5 6" key="1">
    <citation type="submission" date="2022-03" db="EMBL/GenBank/DDBJ databases">
        <title>Parabacteroides sp. nov. isolated from swine feces.</title>
        <authorList>
            <person name="Bak J.E."/>
        </authorList>
    </citation>
    <scope>NUCLEOTIDE SEQUENCE [LARGE SCALE GENOMIC DNA]</scope>
    <source>
        <strain evidence="5 6">AGMB00274</strain>
    </source>
</reference>
<dbReference type="RefSeq" id="WP_243322947.1">
    <property type="nucleotide sequence ID" value="NZ_JAKZMM010000001.1"/>
</dbReference>
<organism evidence="5 6">
    <name type="scientific">Parabacteroides faecalis</name>
    <dbReference type="NCBI Taxonomy" id="2924040"/>
    <lineage>
        <taxon>Bacteria</taxon>
        <taxon>Pseudomonadati</taxon>
        <taxon>Bacteroidota</taxon>
        <taxon>Bacteroidia</taxon>
        <taxon>Bacteroidales</taxon>
        <taxon>Tannerellaceae</taxon>
        <taxon>Parabacteroides</taxon>
    </lineage>
</organism>
<feature type="compositionally biased region" description="Basic and acidic residues" evidence="1">
    <location>
        <begin position="1"/>
        <end position="21"/>
    </location>
</feature>
<dbReference type="Gene3D" id="3.55.50.30">
    <property type="match status" value="1"/>
</dbReference>
<dbReference type="Pfam" id="PF04773">
    <property type="entry name" value="FecR"/>
    <property type="match status" value="1"/>
</dbReference>
<feature type="domain" description="Protein FecR C-terminal" evidence="4">
    <location>
        <begin position="275"/>
        <end position="344"/>
    </location>
</feature>